<keyword evidence="4 5" id="KW-0472">Membrane</keyword>
<dbReference type="SUPFAM" id="SSF50182">
    <property type="entry name" value="Sm-like ribonucleoproteins"/>
    <property type="match status" value="1"/>
</dbReference>
<evidence type="ECO:0000256" key="2">
    <source>
        <dbReference type="ARBA" id="ARBA00022692"/>
    </source>
</evidence>
<proteinExistence type="predicted"/>
<dbReference type="PANTHER" id="PTHR30221:SF1">
    <property type="entry name" value="SMALL-CONDUCTANCE MECHANOSENSITIVE CHANNEL"/>
    <property type="match status" value="1"/>
</dbReference>
<dbReference type="InterPro" id="IPR010920">
    <property type="entry name" value="LSM_dom_sf"/>
</dbReference>
<evidence type="ECO:0000259" key="6">
    <source>
        <dbReference type="Pfam" id="PF00924"/>
    </source>
</evidence>
<name>A0A7C4D7K5_STAMA</name>
<dbReference type="Gene3D" id="1.10.287.1260">
    <property type="match status" value="1"/>
</dbReference>
<dbReference type="AlphaFoldDB" id="A0A7C4D7K5"/>
<reference evidence="7" key="1">
    <citation type="journal article" date="2020" name="mSystems">
        <title>Genome- and Community-Level Interaction Insights into Carbon Utilization and Element Cycling Functions of Hydrothermarchaeota in Hydrothermal Sediment.</title>
        <authorList>
            <person name="Zhou Z."/>
            <person name="Liu Y."/>
            <person name="Xu W."/>
            <person name="Pan J."/>
            <person name="Luo Z.H."/>
            <person name="Li M."/>
        </authorList>
    </citation>
    <scope>NUCLEOTIDE SEQUENCE [LARGE SCALE GENOMIC DNA]</scope>
    <source>
        <strain evidence="7">SpSt-642</strain>
    </source>
</reference>
<evidence type="ECO:0000256" key="5">
    <source>
        <dbReference type="SAM" id="Phobius"/>
    </source>
</evidence>
<dbReference type="GO" id="GO:0016020">
    <property type="term" value="C:membrane"/>
    <property type="evidence" value="ECO:0007669"/>
    <property type="project" value="UniProtKB-SubCell"/>
</dbReference>
<evidence type="ECO:0000256" key="1">
    <source>
        <dbReference type="ARBA" id="ARBA00004370"/>
    </source>
</evidence>
<feature type="transmembrane region" description="Helical" evidence="5">
    <location>
        <begin position="7"/>
        <end position="26"/>
    </location>
</feature>
<feature type="transmembrane region" description="Helical" evidence="5">
    <location>
        <begin position="143"/>
        <end position="170"/>
    </location>
</feature>
<dbReference type="PANTHER" id="PTHR30221">
    <property type="entry name" value="SMALL-CONDUCTANCE MECHANOSENSITIVE CHANNEL"/>
    <property type="match status" value="1"/>
</dbReference>
<dbReference type="InterPro" id="IPR023408">
    <property type="entry name" value="MscS_beta-dom_sf"/>
</dbReference>
<keyword evidence="3 5" id="KW-1133">Transmembrane helix</keyword>
<keyword evidence="2 5" id="KW-0812">Transmembrane</keyword>
<feature type="transmembrane region" description="Helical" evidence="5">
    <location>
        <begin position="74"/>
        <end position="95"/>
    </location>
</feature>
<dbReference type="Pfam" id="PF00924">
    <property type="entry name" value="MS_channel_2nd"/>
    <property type="match status" value="1"/>
</dbReference>
<sequence length="334" mass="37741">MLIYLITCFHNVSINVCLFLIELVYVLSRTRFIVFIVSLIVLIILLRILIDIIDRTSVLNIPRNIVEILKEHRVFDIILALVLGIVAIQFTASFVHSILKHHGRSAYLVRNVVLVIGYIILALIIGILLGLSGESILASATFSGLIIGLALQPVLSNFFSGLIILTTGYLKPGQEIRLAGLPLSVLPLPSYKFFSRDTIIPNIRGTVVEIGFLYTKIIDTDGNLVKVSNNILLNNSIVLEETEEERRIQVRYEFPITCDPDIVISELQSVLNKKLGNYKLYIEEQSDKTHYIVLLTTITPPKISGRLYRSDILKEIIKVHKKLLFEKKCVETYQ</sequence>
<gene>
    <name evidence="7" type="ORF">ENU14_03200</name>
</gene>
<feature type="domain" description="Mechanosensitive ion channel MscS" evidence="6">
    <location>
        <begin position="154"/>
        <end position="237"/>
    </location>
</feature>
<feature type="transmembrane region" description="Helical" evidence="5">
    <location>
        <begin position="107"/>
        <end position="131"/>
    </location>
</feature>
<dbReference type="InterPro" id="IPR045275">
    <property type="entry name" value="MscS_archaea/bacteria_type"/>
</dbReference>
<dbReference type="GO" id="GO:0008381">
    <property type="term" value="F:mechanosensitive monoatomic ion channel activity"/>
    <property type="evidence" value="ECO:0007669"/>
    <property type="project" value="InterPro"/>
</dbReference>
<dbReference type="InterPro" id="IPR006685">
    <property type="entry name" value="MscS_channel_2nd"/>
</dbReference>
<feature type="transmembrane region" description="Helical" evidence="5">
    <location>
        <begin position="32"/>
        <end position="53"/>
    </location>
</feature>
<accession>A0A7C4D7K5</accession>
<comment type="caution">
    <text evidence="7">The sequence shown here is derived from an EMBL/GenBank/DDBJ whole genome shotgun (WGS) entry which is preliminary data.</text>
</comment>
<comment type="subcellular location">
    <subcellularLocation>
        <location evidence="1">Membrane</location>
    </subcellularLocation>
</comment>
<organism evidence="7">
    <name type="scientific">Staphylothermus marinus</name>
    <dbReference type="NCBI Taxonomy" id="2280"/>
    <lineage>
        <taxon>Archaea</taxon>
        <taxon>Thermoproteota</taxon>
        <taxon>Thermoprotei</taxon>
        <taxon>Desulfurococcales</taxon>
        <taxon>Desulfurococcaceae</taxon>
        <taxon>Staphylothermus</taxon>
    </lineage>
</organism>
<evidence type="ECO:0000256" key="4">
    <source>
        <dbReference type="ARBA" id="ARBA00023136"/>
    </source>
</evidence>
<dbReference type="EMBL" id="DTBJ01000022">
    <property type="protein sequence ID" value="HGM58582.1"/>
    <property type="molecule type" value="Genomic_DNA"/>
</dbReference>
<evidence type="ECO:0000313" key="7">
    <source>
        <dbReference type="EMBL" id="HGM58582.1"/>
    </source>
</evidence>
<dbReference type="Gene3D" id="2.30.30.60">
    <property type="match status" value="1"/>
</dbReference>
<protein>
    <submittedName>
        <fullName evidence="7">Mechanosensitive ion channel family protein</fullName>
    </submittedName>
</protein>
<evidence type="ECO:0000256" key="3">
    <source>
        <dbReference type="ARBA" id="ARBA00022989"/>
    </source>
</evidence>